<evidence type="ECO:0000313" key="3">
    <source>
        <dbReference type="Proteomes" id="UP001301350"/>
    </source>
</evidence>
<comment type="caution">
    <text evidence="2">The sequence shown here is derived from an EMBL/GenBank/DDBJ whole genome shotgun (WGS) entry which is preliminary data.</text>
</comment>
<dbReference type="AlphaFoldDB" id="A0AAV9IWY1"/>
<dbReference type="EMBL" id="JANCYW010000009">
    <property type="protein sequence ID" value="KAK4536626.1"/>
    <property type="molecule type" value="Genomic_DNA"/>
</dbReference>
<accession>A0AAV9IWY1</accession>
<dbReference type="Proteomes" id="UP001301350">
    <property type="component" value="Unassembled WGS sequence"/>
</dbReference>
<sequence>MSVVGNSGGNDPEWPRQLPSKWSNLSSTDPLNSLQHALQHLIGGQLGAAAPGERPAGAVHAFSAEVNVDAVCRAAVESLARLRRVGERCRAARRTAAPADRPSPLRSEYLSKYRQWQDTQAILQECARRLWSADRLSSEQQRCRQNLRALAARLPGLEYFEDHSADHETITLSSRTVLVDVDVETRQATVRYTSDDGAEHPDPYAERDLRALLAAGDYRTLGARLQTLLELERLGATLSNVGAEHLRGELVRLNDALGARVPAAEEVPWTEAVEPWPITYSRATDGVRLHYDATPELRWDHEVQRELTMGMRSHPGWRHVAVRVEDAWPDAEHRFVLCLPTPLPTYRALWRSVLGDEKATDGEVSIAALLRLCAWSQRHPPHGRIDAANASHARPRHSIADGGIVCHHDPQGMEAVATGAATEMRDALRELSFRTDVSTTPSVLLVQRIPFISADAALRAVERVRQQHLYNDLLESMFSARTMPTEAGVVLGDHRGAVAAHDTRTLLWEVQVSSTVHDDVLVLNLAWDAGATPLQAPSRRTSTVPTADTIHILVHRDGCIRAQRNGRDHPVLTQLLQLSRDVPESLVMLYAPQPA</sequence>
<evidence type="ECO:0000256" key="1">
    <source>
        <dbReference type="SAM" id="MobiDB-lite"/>
    </source>
</evidence>
<organism evidence="2 3">
    <name type="scientific">Cyanidium caldarium</name>
    <name type="common">Red alga</name>
    <dbReference type="NCBI Taxonomy" id="2771"/>
    <lineage>
        <taxon>Eukaryota</taxon>
        <taxon>Rhodophyta</taxon>
        <taxon>Bangiophyceae</taxon>
        <taxon>Cyanidiales</taxon>
        <taxon>Cyanidiaceae</taxon>
        <taxon>Cyanidium</taxon>
    </lineage>
</organism>
<gene>
    <name evidence="2" type="ORF">CDCA_CDCA09G2651</name>
</gene>
<reference evidence="2 3" key="1">
    <citation type="submission" date="2022-07" db="EMBL/GenBank/DDBJ databases">
        <title>Genome-wide signatures of adaptation to extreme environments.</title>
        <authorList>
            <person name="Cho C.H."/>
            <person name="Yoon H.S."/>
        </authorList>
    </citation>
    <scope>NUCLEOTIDE SEQUENCE [LARGE SCALE GENOMIC DNA]</scope>
    <source>
        <strain evidence="2 3">DBV 063 E5</strain>
    </source>
</reference>
<protein>
    <recommendedName>
        <fullName evidence="4">Mediator of RNA polymerase II transcription subunit 17</fullName>
    </recommendedName>
</protein>
<evidence type="ECO:0008006" key="4">
    <source>
        <dbReference type="Google" id="ProtNLM"/>
    </source>
</evidence>
<evidence type="ECO:0000313" key="2">
    <source>
        <dbReference type="EMBL" id="KAK4536626.1"/>
    </source>
</evidence>
<proteinExistence type="predicted"/>
<name>A0AAV9IWY1_CYACA</name>
<keyword evidence="3" id="KW-1185">Reference proteome</keyword>
<feature type="region of interest" description="Disordered" evidence="1">
    <location>
        <begin position="1"/>
        <end position="26"/>
    </location>
</feature>